<evidence type="ECO:0000313" key="3">
    <source>
        <dbReference type="Proteomes" id="UP001233999"/>
    </source>
</evidence>
<keyword evidence="1" id="KW-0472">Membrane</keyword>
<dbReference type="EMBL" id="JASPKZ010007297">
    <property type="protein sequence ID" value="KAJ9585123.1"/>
    <property type="molecule type" value="Genomic_DNA"/>
</dbReference>
<dbReference type="AlphaFoldDB" id="A0AAD7ZR11"/>
<accession>A0AAD7ZR11</accession>
<keyword evidence="1" id="KW-0812">Transmembrane</keyword>
<evidence type="ECO:0000313" key="2">
    <source>
        <dbReference type="EMBL" id="KAJ9585123.1"/>
    </source>
</evidence>
<comment type="caution">
    <text evidence="2">The sequence shown here is derived from an EMBL/GenBank/DDBJ whole genome shotgun (WGS) entry which is preliminary data.</text>
</comment>
<proteinExistence type="predicted"/>
<feature type="non-terminal residue" evidence="2">
    <location>
        <position position="1"/>
    </location>
</feature>
<sequence length="186" mass="21024">FQHPSFSCCFDNVCLIIGLNQLLDQGSFLKAYLPVSTVRFLYKCYGDVVSFHFVMIARTIGTDLSFSAYPRVLYFAHIPVNILMFRLYSVGFEQLIDYLILRLGFHSELMVTSCTLFIISFSSLALSSFDLHSINTEFCLILMILFTPILISSGLILFLMSFFMVSLFMLGSVAVAIRTPGVVWLS</sequence>
<feature type="transmembrane region" description="Helical" evidence="1">
    <location>
        <begin position="109"/>
        <end position="126"/>
    </location>
</feature>
<keyword evidence="3" id="KW-1185">Reference proteome</keyword>
<protein>
    <submittedName>
        <fullName evidence="2">Uncharacterized protein</fullName>
    </submittedName>
</protein>
<feature type="transmembrane region" description="Helical" evidence="1">
    <location>
        <begin position="138"/>
        <end position="159"/>
    </location>
</feature>
<gene>
    <name evidence="2" type="ORF">L9F63_003075</name>
</gene>
<dbReference type="Proteomes" id="UP001233999">
    <property type="component" value="Unassembled WGS sequence"/>
</dbReference>
<evidence type="ECO:0000256" key="1">
    <source>
        <dbReference type="SAM" id="Phobius"/>
    </source>
</evidence>
<reference evidence="2" key="1">
    <citation type="journal article" date="2023" name="IScience">
        <title>Live-bearing cockroach genome reveals convergent evolutionary mechanisms linked to viviparity in insects and beyond.</title>
        <authorList>
            <person name="Fouks B."/>
            <person name="Harrison M.C."/>
            <person name="Mikhailova A.A."/>
            <person name="Marchal E."/>
            <person name="English S."/>
            <person name="Carruthers M."/>
            <person name="Jennings E.C."/>
            <person name="Chiamaka E.L."/>
            <person name="Frigard R.A."/>
            <person name="Pippel M."/>
            <person name="Attardo G.M."/>
            <person name="Benoit J.B."/>
            <person name="Bornberg-Bauer E."/>
            <person name="Tobe S.S."/>
        </authorList>
    </citation>
    <scope>NUCLEOTIDE SEQUENCE</scope>
    <source>
        <strain evidence="2">Stay&amp;Tobe</strain>
    </source>
</reference>
<organism evidence="2 3">
    <name type="scientific">Diploptera punctata</name>
    <name type="common">Pacific beetle cockroach</name>
    <dbReference type="NCBI Taxonomy" id="6984"/>
    <lineage>
        <taxon>Eukaryota</taxon>
        <taxon>Metazoa</taxon>
        <taxon>Ecdysozoa</taxon>
        <taxon>Arthropoda</taxon>
        <taxon>Hexapoda</taxon>
        <taxon>Insecta</taxon>
        <taxon>Pterygota</taxon>
        <taxon>Neoptera</taxon>
        <taxon>Polyneoptera</taxon>
        <taxon>Dictyoptera</taxon>
        <taxon>Blattodea</taxon>
        <taxon>Blaberoidea</taxon>
        <taxon>Blaberidae</taxon>
        <taxon>Diplopterinae</taxon>
        <taxon>Diploptera</taxon>
    </lineage>
</organism>
<keyword evidence="1" id="KW-1133">Transmembrane helix</keyword>
<name>A0AAD7ZR11_DIPPU</name>
<feature type="non-terminal residue" evidence="2">
    <location>
        <position position="186"/>
    </location>
</feature>
<reference evidence="2" key="2">
    <citation type="submission" date="2023-05" db="EMBL/GenBank/DDBJ databases">
        <authorList>
            <person name="Fouks B."/>
        </authorList>
    </citation>
    <scope>NUCLEOTIDE SEQUENCE</scope>
    <source>
        <strain evidence="2">Stay&amp;Tobe</strain>
        <tissue evidence="2">Testes</tissue>
    </source>
</reference>